<evidence type="ECO:0000313" key="2">
    <source>
        <dbReference type="Proteomes" id="UP000596742"/>
    </source>
</evidence>
<dbReference type="Gene3D" id="3.90.20.10">
    <property type="match status" value="1"/>
</dbReference>
<accession>A0A8B6BJ51</accession>
<proteinExistence type="predicted"/>
<reference evidence="1" key="1">
    <citation type="submission" date="2018-11" db="EMBL/GenBank/DDBJ databases">
        <authorList>
            <person name="Alioto T."/>
            <person name="Alioto T."/>
        </authorList>
    </citation>
    <scope>NUCLEOTIDE SEQUENCE</scope>
</reference>
<dbReference type="Proteomes" id="UP000596742">
    <property type="component" value="Unassembled WGS sequence"/>
</dbReference>
<dbReference type="EMBL" id="UYJE01000190">
    <property type="protein sequence ID" value="VDH91028.1"/>
    <property type="molecule type" value="Genomic_DNA"/>
</dbReference>
<comment type="caution">
    <text evidence="1">The sequence shown here is derived from an EMBL/GenBank/DDBJ whole genome shotgun (WGS) entry which is preliminary data.</text>
</comment>
<dbReference type="OrthoDB" id="6079384at2759"/>
<gene>
    <name evidence="1" type="ORF">MGAL_10B054926</name>
</gene>
<name>A0A8B6BJ51_MYTGA</name>
<sequence>MNMNTYCMSPNVQQMQIPQSNMQMFNQRSPEFFTGTTSSPFPNMMQPVMQSTMNQGTDTQGIIEALVLKVDKIFEKLTTLDKVNEKLCKFESTMNNLVKHVDKVSKRMDDVEKSMEFVNEQFEISKTDHTTVTSSVSQLHAGFNDMSLDVDN</sequence>
<dbReference type="AlphaFoldDB" id="A0A8B6BJ51"/>
<protein>
    <submittedName>
        <fullName evidence="1">Uncharacterized protein</fullName>
    </submittedName>
</protein>
<keyword evidence="2" id="KW-1185">Reference proteome</keyword>
<evidence type="ECO:0000313" key="1">
    <source>
        <dbReference type="EMBL" id="VDH91028.1"/>
    </source>
</evidence>
<organism evidence="1 2">
    <name type="scientific">Mytilus galloprovincialis</name>
    <name type="common">Mediterranean mussel</name>
    <dbReference type="NCBI Taxonomy" id="29158"/>
    <lineage>
        <taxon>Eukaryota</taxon>
        <taxon>Metazoa</taxon>
        <taxon>Spiralia</taxon>
        <taxon>Lophotrochozoa</taxon>
        <taxon>Mollusca</taxon>
        <taxon>Bivalvia</taxon>
        <taxon>Autobranchia</taxon>
        <taxon>Pteriomorphia</taxon>
        <taxon>Mytilida</taxon>
        <taxon>Mytiloidea</taxon>
        <taxon>Mytilidae</taxon>
        <taxon>Mytilinae</taxon>
        <taxon>Mytilus</taxon>
    </lineage>
</organism>